<dbReference type="RefSeq" id="XP_002682710.1">
    <property type="nucleotide sequence ID" value="XM_002682664.1"/>
</dbReference>
<dbReference type="OMA" id="NGAEWNF"/>
<dbReference type="GO" id="GO:0005829">
    <property type="term" value="C:cytosol"/>
    <property type="evidence" value="ECO:0007669"/>
    <property type="project" value="TreeGrafter"/>
</dbReference>
<dbReference type="InterPro" id="IPR001910">
    <property type="entry name" value="Inosine/uridine_hydrolase_dom"/>
</dbReference>
<dbReference type="Pfam" id="PF01156">
    <property type="entry name" value="IU_nuc_hydro"/>
    <property type="match status" value="1"/>
</dbReference>
<keyword evidence="6" id="KW-1185">Reference proteome</keyword>
<gene>
    <name evidence="5" type="ORF">NAEGRDRAFT_61999</name>
</gene>
<protein>
    <submittedName>
        <fullName evidence="5">Predicted protein</fullName>
    </submittedName>
</protein>
<accession>D2UZN0</accession>
<feature type="domain" description="Inosine/uridine-preferring nucleoside hydrolase" evidence="4">
    <location>
        <begin position="1"/>
        <end position="289"/>
    </location>
</feature>
<reference evidence="5 6" key="1">
    <citation type="journal article" date="2010" name="Cell">
        <title>The genome of Naegleria gruberi illuminates early eukaryotic versatility.</title>
        <authorList>
            <person name="Fritz-Laylin L.K."/>
            <person name="Prochnik S.E."/>
            <person name="Ginger M.L."/>
            <person name="Dacks J.B."/>
            <person name="Carpenter M.L."/>
            <person name="Field M.C."/>
            <person name="Kuo A."/>
            <person name="Paredez A."/>
            <person name="Chapman J."/>
            <person name="Pham J."/>
            <person name="Shu S."/>
            <person name="Neupane R."/>
            <person name="Cipriano M."/>
            <person name="Mancuso J."/>
            <person name="Tu H."/>
            <person name="Salamov A."/>
            <person name="Lindquist E."/>
            <person name="Shapiro H."/>
            <person name="Lucas S."/>
            <person name="Grigoriev I.V."/>
            <person name="Cande W.Z."/>
            <person name="Fulton C."/>
            <person name="Rokhsar D.S."/>
            <person name="Dawson S.C."/>
        </authorList>
    </citation>
    <scope>NUCLEOTIDE SEQUENCE [LARGE SCALE GENOMIC DNA]</scope>
    <source>
        <strain evidence="5 6">NEG-M</strain>
    </source>
</reference>
<evidence type="ECO:0000256" key="3">
    <source>
        <dbReference type="ARBA" id="ARBA00023295"/>
    </source>
</evidence>
<dbReference type="AlphaFoldDB" id="D2UZN0"/>
<dbReference type="Gene3D" id="3.90.245.10">
    <property type="entry name" value="Ribonucleoside hydrolase-like"/>
    <property type="match status" value="1"/>
</dbReference>
<dbReference type="FunCoup" id="D2UZN0">
    <property type="interactions" value="201"/>
</dbReference>
<name>D2UZN0_NAEGR</name>
<dbReference type="InterPro" id="IPR023186">
    <property type="entry name" value="IUNH"/>
</dbReference>
<dbReference type="OrthoDB" id="5783963at2759"/>
<dbReference type="InterPro" id="IPR036452">
    <property type="entry name" value="Ribo_hydro-like"/>
</dbReference>
<evidence type="ECO:0000259" key="4">
    <source>
        <dbReference type="Pfam" id="PF01156"/>
    </source>
</evidence>
<dbReference type="InParanoid" id="D2UZN0"/>
<dbReference type="GeneID" id="8863469"/>
<keyword evidence="3" id="KW-0326">Glycosidase</keyword>
<dbReference type="GO" id="GO:0006152">
    <property type="term" value="P:purine nucleoside catabolic process"/>
    <property type="evidence" value="ECO:0007669"/>
    <property type="project" value="TreeGrafter"/>
</dbReference>
<evidence type="ECO:0000256" key="2">
    <source>
        <dbReference type="ARBA" id="ARBA00022801"/>
    </source>
</evidence>
<sequence>MGTDDVFAILHVLMKSSNNSSLYLAGMSMVTGMQLDTTNSIKILQELQAFTNIFTTTNNGRPLLFDTHDPKGLIPAESHSFLEGDWYVKRWKEREENLDKLLGLPPLYGNETNLMKVVSGKDFTNEMFKLLSNYRNDPISILAIGPLTNIARLVIESGGHNLLKETVNQIVVMGGGVNIKDTSNEMNGAEWNFYCDSISVEIALNYFSGRIVLFDLLVANLDVVNDTNAQDILNYASKFNYKTTSIPHFMSELLKMSRASATFDLVASFYFTNPELFTFESICVEIYTQFPKQGIIKQVDCSISSRIMVKRAVSLNRNAYLQHVKDLFTPTTFKNNQ</sequence>
<dbReference type="Proteomes" id="UP000006671">
    <property type="component" value="Unassembled WGS sequence"/>
</dbReference>
<organism evidence="6">
    <name type="scientific">Naegleria gruberi</name>
    <name type="common">Amoeba</name>
    <dbReference type="NCBI Taxonomy" id="5762"/>
    <lineage>
        <taxon>Eukaryota</taxon>
        <taxon>Discoba</taxon>
        <taxon>Heterolobosea</taxon>
        <taxon>Tetramitia</taxon>
        <taxon>Eutetramitia</taxon>
        <taxon>Vahlkampfiidae</taxon>
        <taxon>Naegleria</taxon>
    </lineage>
</organism>
<dbReference type="PANTHER" id="PTHR12304">
    <property type="entry name" value="INOSINE-URIDINE PREFERRING NUCLEOSIDE HYDROLASE"/>
    <property type="match status" value="1"/>
</dbReference>
<dbReference type="GO" id="GO:0008477">
    <property type="term" value="F:purine nucleosidase activity"/>
    <property type="evidence" value="ECO:0007669"/>
    <property type="project" value="TreeGrafter"/>
</dbReference>
<proteinExistence type="inferred from homology"/>
<keyword evidence="2" id="KW-0378">Hydrolase</keyword>
<evidence type="ECO:0000256" key="1">
    <source>
        <dbReference type="ARBA" id="ARBA00009176"/>
    </source>
</evidence>
<evidence type="ECO:0000313" key="6">
    <source>
        <dbReference type="Proteomes" id="UP000006671"/>
    </source>
</evidence>
<dbReference type="VEuPathDB" id="AmoebaDB:NAEGRDRAFT_61999"/>
<dbReference type="PANTHER" id="PTHR12304:SF4">
    <property type="entry name" value="URIDINE NUCLEOSIDASE"/>
    <property type="match status" value="1"/>
</dbReference>
<dbReference type="EMBL" id="GG738846">
    <property type="protein sequence ID" value="EFC49966.1"/>
    <property type="molecule type" value="Genomic_DNA"/>
</dbReference>
<comment type="similarity">
    <text evidence="1">Belongs to the IUNH family.</text>
</comment>
<dbReference type="KEGG" id="ngr:NAEGRDRAFT_61999"/>
<evidence type="ECO:0000313" key="5">
    <source>
        <dbReference type="EMBL" id="EFC49966.1"/>
    </source>
</evidence>
<dbReference type="SUPFAM" id="SSF53590">
    <property type="entry name" value="Nucleoside hydrolase"/>
    <property type="match status" value="1"/>
</dbReference>